<proteinExistence type="predicted"/>
<accession>A0A514LJW2</accession>
<keyword evidence="2" id="KW-1185">Reference proteome</keyword>
<gene>
    <name evidence="1" type="ORF">EPH95_13870</name>
</gene>
<reference evidence="2" key="1">
    <citation type="submission" date="2019-01" db="EMBL/GenBank/DDBJ databases">
        <title>Genomic analysis of Salicibibacter sp. NKC3-5.</title>
        <authorList>
            <person name="Oh Y.J."/>
        </authorList>
    </citation>
    <scope>NUCLEOTIDE SEQUENCE [LARGE SCALE GENOMIC DNA]</scope>
    <source>
        <strain evidence="2">NKC3-5</strain>
    </source>
</reference>
<dbReference type="EMBL" id="CP035485">
    <property type="protein sequence ID" value="QDI92140.1"/>
    <property type="molecule type" value="Genomic_DNA"/>
</dbReference>
<organism evidence="1 2">
    <name type="scientific">Salicibibacter halophilus</name>
    <dbReference type="NCBI Taxonomy" id="2502791"/>
    <lineage>
        <taxon>Bacteria</taxon>
        <taxon>Bacillati</taxon>
        <taxon>Bacillota</taxon>
        <taxon>Bacilli</taxon>
        <taxon>Bacillales</taxon>
        <taxon>Bacillaceae</taxon>
        <taxon>Salicibibacter</taxon>
    </lineage>
</organism>
<dbReference type="OrthoDB" id="2678857at2"/>
<protein>
    <submittedName>
        <fullName evidence="1">Uncharacterized protein</fullName>
    </submittedName>
</protein>
<dbReference type="AlphaFoldDB" id="A0A514LJW2"/>
<name>A0A514LJW2_9BACI</name>
<dbReference type="RefSeq" id="WP_142090656.1">
    <property type="nucleotide sequence ID" value="NZ_CP035485.1"/>
</dbReference>
<dbReference type="Gene3D" id="1.20.120.520">
    <property type="entry name" value="nmb1532 protein domain like"/>
    <property type="match status" value="1"/>
</dbReference>
<evidence type="ECO:0000313" key="1">
    <source>
        <dbReference type="EMBL" id="QDI92140.1"/>
    </source>
</evidence>
<dbReference type="Proteomes" id="UP000319756">
    <property type="component" value="Chromosome"/>
</dbReference>
<evidence type="ECO:0000313" key="2">
    <source>
        <dbReference type="Proteomes" id="UP000319756"/>
    </source>
</evidence>
<sequence length="138" mass="15706">MSGPALRKADSHSSIHEAALNEAREITEVLEGLLEKGHDEKALEAAYIGVEHWESRTLQHAASEEEGLYKEIAEESPEMKEAIIGLTRDHELLRLLVQEIKDRLLSEGVDYHVLQRFQALILVDELHNQAEERILPEH</sequence>
<dbReference type="KEGG" id="sale:EPH95_13870"/>